<evidence type="ECO:0000256" key="6">
    <source>
        <dbReference type="ARBA" id="ARBA00023136"/>
    </source>
</evidence>
<dbReference type="InterPro" id="IPR042094">
    <property type="entry name" value="T2SS_GspF_sf"/>
</dbReference>
<evidence type="ECO:0000256" key="4">
    <source>
        <dbReference type="ARBA" id="ARBA00022692"/>
    </source>
</evidence>
<keyword evidence="3" id="KW-1003">Cell membrane</keyword>
<name>A0A1F6B7L2_9BACT</name>
<evidence type="ECO:0000259" key="8">
    <source>
        <dbReference type="Pfam" id="PF00482"/>
    </source>
</evidence>
<evidence type="ECO:0000313" key="10">
    <source>
        <dbReference type="Proteomes" id="UP000176228"/>
    </source>
</evidence>
<feature type="transmembrane region" description="Helical" evidence="7">
    <location>
        <begin position="157"/>
        <end position="187"/>
    </location>
</feature>
<sequence>MKSSSISLSNGEKISFIQNLSTMLTAGISILEAIDALLEDARGKHKKFLEIVREDIIQGNHLYQSFTRFPLVFDKVTVNLLKASEEAGTLETTLHDLKKNIQKEMEFSDKVKSAMIYPFLIGLVFAGVLLLMLVVVVPKISSVFLRLRMDLPLPTKILIRLSDLVVNNTLALLAVLTGLAVIVIYLFKKHRQTILSPLYHLPIISNLVREIDLTRFSRSFSLLLHAGVPIINALDLSKDVVISRDTYKVISNSAEMVASGQKLSEGFKESKGVIPSIMVKLMEVGEKSGALEKSMQDISEYMDYQVSNSLRMFTALLEPVMLLVVGVLVGGMMMAIIAPIYGLIGQVGVR</sequence>
<dbReference type="GO" id="GO:0005886">
    <property type="term" value="C:plasma membrane"/>
    <property type="evidence" value="ECO:0007669"/>
    <property type="project" value="UniProtKB-SubCell"/>
</dbReference>
<evidence type="ECO:0000256" key="3">
    <source>
        <dbReference type="ARBA" id="ARBA00022475"/>
    </source>
</evidence>
<protein>
    <recommendedName>
        <fullName evidence="8">Type II secretion system protein GspF domain-containing protein</fullName>
    </recommendedName>
</protein>
<gene>
    <name evidence="9" type="ORF">A2968_06865</name>
</gene>
<evidence type="ECO:0000256" key="5">
    <source>
        <dbReference type="ARBA" id="ARBA00022989"/>
    </source>
</evidence>
<comment type="subcellular location">
    <subcellularLocation>
        <location evidence="1">Cell membrane</location>
        <topology evidence="1">Multi-pass membrane protein</topology>
    </subcellularLocation>
</comment>
<reference evidence="9 10" key="1">
    <citation type="journal article" date="2016" name="Nat. Commun.">
        <title>Thousands of microbial genomes shed light on interconnected biogeochemical processes in an aquifer system.</title>
        <authorList>
            <person name="Anantharaman K."/>
            <person name="Brown C.T."/>
            <person name="Hug L.A."/>
            <person name="Sharon I."/>
            <person name="Castelle C.J."/>
            <person name="Probst A.J."/>
            <person name="Thomas B.C."/>
            <person name="Singh A."/>
            <person name="Wilkins M.J."/>
            <person name="Karaoz U."/>
            <person name="Brodie E.L."/>
            <person name="Williams K.H."/>
            <person name="Hubbard S.S."/>
            <person name="Banfield J.F."/>
        </authorList>
    </citation>
    <scope>NUCLEOTIDE SEQUENCE [LARGE SCALE GENOMIC DNA]</scope>
</reference>
<dbReference type="Proteomes" id="UP000176228">
    <property type="component" value="Unassembled WGS sequence"/>
</dbReference>
<dbReference type="Pfam" id="PF00482">
    <property type="entry name" value="T2SSF"/>
    <property type="match status" value="2"/>
</dbReference>
<accession>A0A1F6B7L2</accession>
<evidence type="ECO:0000256" key="7">
    <source>
        <dbReference type="SAM" id="Phobius"/>
    </source>
</evidence>
<comment type="caution">
    <text evidence="9">The sequence shown here is derived from an EMBL/GenBank/DDBJ whole genome shotgun (WGS) entry which is preliminary data.</text>
</comment>
<evidence type="ECO:0000256" key="1">
    <source>
        <dbReference type="ARBA" id="ARBA00004651"/>
    </source>
</evidence>
<dbReference type="InterPro" id="IPR003004">
    <property type="entry name" value="GspF/PilC"/>
</dbReference>
<keyword evidence="5 7" id="KW-1133">Transmembrane helix</keyword>
<evidence type="ECO:0000313" key="9">
    <source>
        <dbReference type="EMBL" id="OGG32961.1"/>
    </source>
</evidence>
<feature type="domain" description="Type II secretion system protein GspF" evidence="8">
    <location>
        <begin position="216"/>
        <end position="339"/>
    </location>
</feature>
<dbReference type="PANTHER" id="PTHR30012">
    <property type="entry name" value="GENERAL SECRETION PATHWAY PROTEIN"/>
    <property type="match status" value="1"/>
</dbReference>
<dbReference type="PANTHER" id="PTHR30012:SF0">
    <property type="entry name" value="TYPE II SECRETION SYSTEM PROTEIN F-RELATED"/>
    <property type="match status" value="1"/>
</dbReference>
<dbReference type="PRINTS" id="PR00812">
    <property type="entry name" value="BCTERIALGSPF"/>
</dbReference>
<proteinExistence type="inferred from homology"/>
<dbReference type="InterPro" id="IPR018076">
    <property type="entry name" value="T2SS_GspF_dom"/>
</dbReference>
<feature type="domain" description="Type II secretion system protein GspF" evidence="8">
    <location>
        <begin position="16"/>
        <end position="138"/>
    </location>
</feature>
<feature type="transmembrane region" description="Helical" evidence="7">
    <location>
        <begin position="320"/>
        <end position="344"/>
    </location>
</feature>
<dbReference type="AlphaFoldDB" id="A0A1F6B7L2"/>
<evidence type="ECO:0000256" key="2">
    <source>
        <dbReference type="ARBA" id="ARBA00005745"/>
    </source>
</evidence>
<comment type="similarity">
    <text evidence="2">Belongs to the GSP F family.</text>
</comment>
<dbReference type="Gene3D" id="1.20.81.30">
    <property type="entry name" value="Type II secretion system (T2SS), domain F"/>
    <property type="match status" value="2"/>
</dbReference>
<keyword evidence="4 7" id="KW-0812">Transmembrane</keyword>
<feature type="transmembrane region" description="Helical" evidence="7">
    <location>
        <begin position="115"/>
        <end position="137"/>
    </location>
</feature>
<organism evidence="9 10">
    <name type="scientific">Candidatus Gottesmanbacteria bacterium RIFCSPLOWO2_01_FULL_42_22</name>
    <dbReference type="NCBI Taxonomy" id="1798391"/>
    <lineage>
        <taxon>Bacteria</taxon>
        <taxon>Candidatus Gottesmaniibacteriota</taxon>
    </lineage>
</organism>
<keyword evidence="6 7" id="KW-0472">Membrane</keyword>
<dbReference type="STRING" id="1798391.A2968_06865"/>
<dbReference type="EMBL" id="MFJU01000042">
    <property type="protein sequence ID" value="OGG32961.1"/>
    <property type="molecule type" value="Genomic_DNA"/>
</dbReference>